<feature type="transmembrane region" description="Helical" evidence="9">
    <location>
        <begin position="37"/>
        <end position="57"/>
    </location>
</feature>
<keyword evidence="9" id="KW-0812">Transmembrane</keyword>
<dbReference type="AlphaFoldDB" id="A0A1Q5P6X4"/>
<dbReference type="InterPro" id="IPR000014">
    <property type="entry name" value="PAS"/>
</dbReference>
<dbReference type="SMART" id="SM00388">
    <property type="entry name" value="HisKA"/>
    <property type="match status" value="1"/>
</dbReference>
<dbReference type="OrthoDB" id="9815750at2"/>
<feature type="transmembrane region" description="Helical" evidence="9">
    <location>
        <begin position="132"/>
        <end position="153"/>
    </location>
</feature>
<dbReference type="InterPro" id="IPR035965">
    <property type="entry name" value="PAS-like_dom_sf"/>
</dbReference>
<feature type="domain" description="PAS" evidence="11">
    <location>
        <begin position="380"/>
        <end position="425"/>
    </location>
</feature>
<dbReference type="Gene3D" id="1.10.287.130">
    <property type="match status" value="1"/>
</dbReference>
<evidence type="ECO:0000256" key="5">
    <source>
        <dbReference type="ARBA" id="ARBA00022741"/>
    </source>
</evidence>
<dbReference type="GO" id="GO:0005524">
    <property type="term" value="F:ATP binding"/>
    <property type="evidence" value="ECO:0007669"/>
    <property type="project" value="UniProtKB-KW"/>
</dbReference>
<dbReference type="InterPro" id="IPR005467">
    <property type="entry name" value="His_kinase_dom"/>
</dbReference>
<dbReference type="SUPFAM" id="SSF47384">
    <property type="entry name" value="Homodimeric domain of signal transducing histidine kinase"/>
    <property type="match status" value="1"/>
</dbReference>
<keyword evidence="5" id="KW-0547">Nucleotide-binding</keyword>
<dbReference type="GO" id="GO:0000155">
    <property type="term" value="F:phosphorelay sensor kinase activity"/>
    <property type="evidence" value="ECO:0007669"/>
    <property type="project" value="InterPro"/>
</dbReference>
<keyword evidence="7" id="KW-0067">ATP-binding</keyword>
<dbReference type="NCBIfam" id="TIGR00229">
    <property type="entry name" value="sensory_box"/>
    <property type="match status" value="1"/>
</dbReference>
<dbReference type="RefSeq" id="WP_073710479.1">
    <property type="nucleotide sequence ID" value="NZ_MRWQ01000002.1"/>
</dbReference>
<evidence type="ECO:0000256" key="8">
    <source>
        <dbReference type="ARBA" id="ARBA00023012"/>
    </source>
</evidence>
<evidence type="ECO:0000259" key="11">
    <source>
        <dbReference type="PROSITE" id="PS50112"/>
    </source>
</evidence>
<dbReference type="PRINTS" id="PR00344">
    <property type="entry name" value="BCTRLSENSOR"/>
</dbReference>
<dbReference type="PANTHER" id="PTHR43065:SF46">
    <property type="entry name" value="C4-DICARBOXYLATE TRANSPORT SENSOR PROTEIN DCTB"/>
    <property type="match status" value="1"/>
</dbReference>
<feature type="transmembrane region" description="Helical" evidence="9">
    <location>
        <begin position="201"/>
        <end position="220"/>
    </location>
</feature>
<dbReference type="SUPFAM" id="SSF55874">
    <property type="entry name" value="ATPase domain of HSP90 chaperone/DNA topoisomerase II/histidine kinase"/>
    <property type="match status" value="1"/>
</dbReference>
<evidence type="ECO:0000256" key="7">
    <source>
        <dbReference type="ARBA" id="ARBA00022840"/>
    </source>
</evidence>
<dbReference type="InterPro" id="IPR003661">
    <property type="entry name" value="HisK_dim/P_dom"/>
</dbReference>
<dbReference type="EMBL" id="MRWQ01000002">
    <property type="protein sequence ID" value="OKL37842.1"/>
    <property type="molecule type" value="Genomic_DNA"/>
</dbReference>
<protein>
    <recommendedName>
        <fullName evidence="2">histidine kinase</fullName>
        <ecNumber evidence="2">2.7.13.3</ecNumber>
    </recommendedName>
</protein>
<dbReference type="Pfam" id="PF02518">
    <property type="entry name" value="HATPase_c"/>
    <property type="match status" value="1"/>
</dbReference>
<dbReference type="Proteomes" id="UP000186524">
    <property type="component" value="Unassembled WGS sequence"/>
</dbReference>
<gene>
    <name evidence="12" type="ORF">BLL40_03180</name>
</gene>
<dbReference type="PANTHER" id="PTHR43065">
    <property type="entry name" value="SENSOR HISTIDINE KINASE"/>
    <property type="match status" value="1"/>
</dbReference>
<keyword evidence="8" id="KW-0902">Two-component regulatory system</keyword>
<evidence type="ECO:0000256" key="3">
    <source>
        <dbReference type="ARBA" id="ARBA00022553"/>
    </source>
</evidence>
<feature type="transmembrane region" description="Helical" evidence="9">
    <location>
        <begin position="232"/>
        <end position="250"/>
    </location>
</feature>
<evidence type="ECO:0000256" key="1">
    <source>
        <dbReference type="ARBA" id="ARBA00000085"/>
    </source>
</evidence>
<dbReference type="InterPro" id="IPR036097">
    <property type="entry name" value="HisK_dim/P_sf"/>
</dbReference>
<dbReference type="InterPro" id="IPR036890">
    <property type="entry name" value="HATPase_C_sf"/>
</dbReference>
<dbReference type="CDD" id="cd00082">
    <property type="entry name" value="HisKA"/>
    <property type="match status" value="1"/>
</dbReference>
<feature type="transmembrane region" description="Helical" evidence="9">
    <location>
        <begin position="296"/>
        <end position="318"/>
    </location>
</feature>
<feature type="transmembrane region" description="Helical" evidence="9">
    <location>
        <begin position="165"/>
        <end position="189"/>
    </location>
</feature>
<feature type="transmembrane region" description="Helical" evidence="9">
    <location>
        <begin position="99"/>
        <end position="120"/>
    </location>
</feature>
<evidence type="ECO:0000259" key="10">
    <source>
        <dbReference type="PROSITE" id="PS50109"/>
    </source>
</evidence>
<evidence type="ECO:0000313" key="12">
    <source>
        <dbReference type="EMBL" id="OKL37842.1"/>
    </source>
</evidence>
<evidence type="ECO:0000256" key="4">
    <source>
        <dbReference type="ARBA" id="ARBA00022679"/>
    </source>
</evidence>
<dbReference type="PROSITE" id="PS50109">
    <property type="entry name" value="HIS_KIN"/>
    <property type="match status" value="1"/>
</dbReference>
<evidence type="ECO:0000256" key="9">
    <source>
        <dbReference type="SAM" id="Phobius"/>
    </source>
</evidence>
<dbReference type="SMART" id="SM00387">
    <property type="entry name" value="HATPase_c"/>
    <property type="match status" value="1"/>
</dbReference>
<dbReference type="SUPFAM" id="SSF55785">
    <property type="entry name" value="PYP-like sensor domain (PAS domain)"/>
    <property type="match status" value="1"/>
</dbReference>
<dbReference type="InterPro" id="IPR004358">
    <property type="entry name" value="Sig_transdc_His_kin-like_C"/>
</dbReference>
<keyword evidence="9" id="KW-0472">Membrane</keyword>
<comment type="catalytic activity">
    <reaction evidence="1">
        <text>ATP + protein L-histidine = ADP + protein N-phospho-L-histidine.</text>
        <dbReference type="EC" id="2.7.13.3"/>
    </reaction>
</comment>
<dbReference type="Pfam" id="PF00512">
    <property type="entry name" value="HisKA"/>
    <property type="match status" value="1"/>
</dbReference>
<keyword evidence="13" id="KW-1185">Reference proteome</keyword>
<dbReference type="STRING" id="1714354.BLL40_03180"/>
<organism evidence="12 13">
    <name type="scientific">Domibacillus mangrovi</name>
    <dbReference type="NCBI Taxonomy" id="1714354"/>
    <lineage>
        <taxon>Bacteria</taxon>
        <taxon>Bacillati</taxon>
        <taxon>Bacillota</taxon>
        <taxon>Bacilli</taxon>
        <taxon>Bacillales</taxon>
        <taxon>Bacillaceae</taxon>
        <taxon>Domibacillus</taxon>
    </lineage>
</organism>
<accession>A0A1Q5P6X4</accession>
<evidence type="ECO:0000256" key="6">
    <source>
        <dbReference type="ARBA" id="ARBA00022777"/>
    </source>
</evidence>
<dbReference type="InterPro" id="IPR003594">
    <property type="entry name" value="HATPase_dom"/>
</dbReference>
<keyword evidence="6" id="KW-0418">Kinase</keyword>
<evidence type="ECO:0000256" key="2">
    <source>
        <dbReference type="ARBA" id="ARBA00012438"/>
    </source>
</evidence>
<feature type="transmembrane region" description="Helical" evidence="9">
    <location>
        <begin position="271"/>
        <end position="290"/>
    </location>
</feature>
<evidence type="ECO:0000313" key="13">
    <source>
        <dbReference type="Proteomes" id="UP000186524"/>
    </source>
</evidence>
<sequence length="726" mass="84321">MLLQQKRIKIAIFMVIAYSLTYYAWLLYFWNDKELKYFGGGLFSLIAPLISALFIYMNIQSVRREQRKYWLILLMSCFSVLLAQLLWRYDLQTGPVYIFPGWADLFWIINVLLYLSALLYKVYTDKEKYRIWQLWFEACIVVTVLFTVSWVYLLKPILFDSQFSLFYIIVSFSFSISYLCTLVAIIFVYLSYQKFFPLKLFLLQLSGMMLYVIVDSIWLYQSIFNRLEPFTLIEPLWSMAILIIGLSSFFEKRADKKNDENKIKKQTVFKLSRLIIPYISVIILIVVAFFQKNELLTIFISFIAVLVFIMIRHAIILYENDKILSNIKHLNETLEYKVKERTVQLSIKNEELSYVNTHLEKIVGSRTHQLEKTKKMLVESEQRYRSLFENHPHTIVLFDMEGEISHINHAKISWTNEREDQLISKLKKLYSTQYFERALQGKPQSFETTIEVGEHSFIDYTITFVPVLVAKKMIGVFGIYEDITERKRTEELVRKSEKLEIVSHLAASMSHEVRNPLTTARGFMQLLSENTSMQNGKQYLEIAIQEIDRATEIINHYLTFAKPAPVMVEKVDVLEVIQSIIQIITPLSNMNAVQISFTFNKQKDYSILGERSKLQQGIINILKNGIEAMPNGGKLQLSLLSNESNVQIDIQDTGIGMTRHQLNRLGEPYFSTKEQDKGTGLGMMVAFSIVKGMNGLIEVTSEVGKGTCFSIQFPVYQQAEVPLSSS</sequence>
<proteinExistence type="predicted"/>
<keyword evidence="3" id="KW-0597">Phosphoprotein</keyword>
<keyword evidence="9" id="KW-1133">Transmembrane helix</keyword>
<feature type="domain" description="Histidine kinase" evidence="10">
    <location>
        <begin position="508"/>
        <end position="717"/>
    </location>
</feature>
<feature type="transmembrane region" description="Helical" evidence="9">
    <location>
        <begin position="69"/>
        <end position="87"/>
    </location>
</feature>
<reference evidence="12 13" key="1">
    <citation type="submission" date="2016-12" db="EMBL/GenBank/DDBJ databases">
        <title>Domibacillus sp. SAOS 44 whole genome sequencing.</title>
        <authorList>
            <person name="Verma A."/>
            <person name="Krishnamurthi S."/>
        </authorList>
    </citation>
    <scope>NUCLEOTIDE SEQUENCE [LARGE SCALE GENOMIC DNA]</scope>
    <source>
        <strain evidence="12 13">SAOS 44</strain>
    </source>
</reference>
<name>A0A1Q5P6X4_9BACI</name>
<dbReference type="Gene3D" id="3.30.565.10">
    <property type="entry name" value="Histidine kinase-like ATPase, C-terminal domain"/>
    <property type="match status" value="1"/>
</dbReference>
<dbReference type="PROSITE" id="PS50112">
    <property type="entry name" value="PAS"/>
    <property type="match status" value="1"/>
</dbReference>
<dbReference type="Gene3D" id="3.30.450.20">
    <property type="entry name" value="PAS domain"/>
    <property type="match status" value="1"/>
</dbReference>
<dbReference type="EC" id="2.7.13.3" evidence="2"/>
<feature type="transmembrane region" description="Helical" evidence="9">
    <location>
        <begin position="12"/>
        <end position="31"/>
    </location>
</feature>
<comment type="caution">
    <text evidence="12">The sequence shown here is derived from an EMBL/GenBank/DDBJ whole genome shotgun (WGS) entry which is preliminary data.</text>
</comment>
<keyword evidence="4" id="KW-0808">Transferase</keyword>